<evidence type="ECO:0000313" key="2">
    <source>
        <dbReference type="Proteomes" id="UP001073122"/>
    </source>
</evidence>
<gene>
    <name evidence="1" type="ORF">OF897_05325</name>
</gene>
<sequence length="185" mass="21185">MDEKNTLGILKDSQQLLMAIYGDLAQPSVKKVGVALGTVIEFSTSIFLPLKFQSEKWKINFDKRLNDYKNKLYSISEEDIIEVNPQLGVPIIDRLVYTTNDDIAEMFSNLLTKASSIKTVSQAHPSFINILERISSDEAKIIKYLKNKSYITNISYRLYRRGTEGYVTTLNKATSYYFPIMFQSI</sequence>
<reference evidence="1" key="1">
    <citation type="submission" date="2022-10" db="EMBL/GenBank/DDBJ databases">
        <title>Chryseobacterium sp. nov., a novel bacterial species.</title>
        <authorList>
            <person name="Cao Y."/>
        </authorList>
    </citation>
    <scope>NUCLEOTIDE SEQUENCE</scope>
    <source>
        <strain evidence="1">CCTCC AB2015118</strain>
    </source>
</reference>
<keyword evidence="2" id="KW-1185">Reference proteome</keyword>
<organism evidence="1 2">
    <name type="scientific">Chryseobacterium formosus</name>
    <dbReference type="NCBI Taxonomy" id="1537363"/>
    <lineage>
        <taxon>Bacteria</taxon>
        <taxon>Pseudomonadati</taxon>
        <taxon>Bacteroidota</taxon>
        <taxon>Flavobacteriia</taxon>
        <taxon>Flavobacteriales</taxon>
        <taxon>Weeksellaceae</taxon>
        <taxon>Chryseobacterium group</taxon>
        <taxon>Chryseobacterium</taxon>
    </lineage>
</organism>
<dbReference type="RefSeq" id="WP_267264653.1">
    <property type="nucleotide sequence ID" value="NZ_JAOVZW010000004.1"/>
</dbReference>
<dbReference type="InterPro" id="IPR025506">
    <property type="entry name" value="Abi_alpha"/>
</dbReference>
<evidence type="ECO:0000313" key="1">
    <source>
        <dbReference type="EMBL" id="MCX8523337.1"/>
    </source>
</evidence>
<comment type="caution">
    <text evidence="1">The sequence shown here is derived from an EMBL/GenBank/DDBJ whole genome shotgun (WGS) entry which is preliminary data.</text>
</comment>
<protein>
    <submittedName>
        <fullName evidence="1">DUF4393 domain-containing protein</fullName>
    </submittedName>
</protein>
<accession>A0ABT3XPB4</accession>
<name>A0ABT3XPB4_9FLAO</name>
<dbReference type="Gene3D" id="3.30.110.190">
    <property type="match status" value="1"/>
</dbReference>
<dbReference type="EMBL" id="JAOVZW010000004">
    <property type="protein sequence ID" value="MCX8523337.1"/>
    <property type="molecule type" value="Genomic_DNA"/>
</dbReference>
<dbReference type="Pfam" id="PF14337">
    <property type="entry name" value="Abi_alpha"/>
    <property type="match status" value="1"/>
</dbReference>
<proteinExistence type="predicted"/>
<dbReference type="Proteomes" id="UP001073122">
    <property type="component" value="Unassembled WGS sequence"/>
</dbReference>